<dbReference type="SUPFAM" id="SSF57889">
    <property type="entry name" value="Cysteine-rich domain"/>
    <property type="match status" value="3"/>
</dbReference>
<organism evidence="5 6">
    <name type="scientific">Cinchona calisaya</name>
    <dbReference type="NCBI Taxonomy" id="153742"/>
    <lineage>
        <taxon>Eukaryota</taxon>
        <taxon>Viridiplantae</taxon>
        <taxon>Streptophyta</taxon>
        <taxon>Embryophyta</taxon>
        <taxon>Tracheophyta</taxon>
        <taxon>Spermatophyta</taxon>
        <taxon>Magnoliopsida</taxon>
        <taxon>eudicotyledons</taxon>
        <taxon>Gunneridae</taxon>
        <taxon>Pentapetalae</taxon>
        <taxon>asterids</taxon>
        <taxon>lamiids</taxon>
        <taxon>Gentianales</taxon>
        <taxon>Rubiaceae</taxon>
        <taxon>Cinchonoideae</taxon>
        <taxon>Cinchoneae</taxon>
        <taxon>Cinchona</taxon>
    </lineage>
</organism>
<feature type="domain" description="Phorbol-ester/DAG-type" evidence="4">
    <location>
        <begin position="227"/>
        <end position="282"/>
    </location>
</feature>
<dbReference type="PANTHER" id="PTHR32410:SF216">
    <property type="entry name" value="PHORBOL-ESTER_DAG-TYPE DOMAIN-CONTAINING PROTEIN"/>
    <property type="match status" value="1"/>
</dbReference>
<dbReference type="InterPro" id="IPR046349">
    <property type="entry name" value="C1-like_sf"/>
</dbReference>
<evidence type="ECO:0000256" key="1">
    <source>
        <dbReference type="ARBA" id="ARBA00022723"/>
    </source>
</evidence>
<name>A0ABD3AS04_9GENT</name>
<evidence type="ECO:0000256" key="2">
    <source>
        <dbReference type="ARBA" id="ARBA00022737"/>
    </source>
</evidence>
<evidence type="ECO:0000313" key="5">
    <source>
        <dbReference type="EMBL" id="KAL3533945.1"/>
    </source>
</evidence>
<keyword evidence="6" id="KW-1185">Reference proteome</keyword>
<dbReference type="EMBL" id="JBJUIK010000003">
    <property type="protein sequence ID" value="KAL3533945.1"/>
    <property type="molecule type" value="Genomic_DNA"/>
</dbReference>
<reference evidence="5 6" key="1">
    <citation type="submission" date="2024-11" db="EMBL/GenBank/DDBJ databases">
        <title>A near-complete genome assembly of Cinchona calisaya.</title>
        <authorList>
            <person name="Lian D.C."/>
            <person name="Zhao X.W."/>
            <person name="Wei L."/>
        </authorList>
    </citation>
    <scope>NUCLEOTIDE SEQUENCE [LARGE SCALE GENOMIC DNA]</scope>
    <source>
        <tissue evidence="5">Nenye</tissue>
    </source>
</reference>
<dbReference type="GO" id="GO:0046872">
    <property type="term" value="F:metal ion binding"/>
    <property type="evidence" value="ECO:0007669"/>
    <property type="project" value="UniProtKB-KW"/>
</dbReference>
<dbReference type="Proteomes" id="UP001630127">
    <property type="component" value="Unassembled WGS sequence"/>
</dbReference>
<comment type="caution">
    <text evidence="5">The sequence shown here is derived from an EMBL/GenBank/DDBJ whole genome shotgun (WGS) entry which is preliminary data.</text>
</comment>
<accession>A0ABD3AS04</accession>
<evidence type="ECO:0000259" key="4">
    <source>
        <dbReference type="PROSITE" id="PS50081"/>
    </source>
</evidence>
<dbReference type="PANTHER" id="PTHR32410">
    <property type="entry name" value="CYSTEINE/HISTIDINE-RICH C1 DOMAIN FAMILY PROTEIN"/>
    <property type="match status" value="1"/>
</dbReference>
<protein>
    <recommendedName>
        <fullName evidence="4">Phorbol-ester/DAG-type domain-containing protein</fullName>
    </recommendedName>
</protein>
<dbReference type="InterPro" id="IPR002219">
    <property type="entry name" value="PKC_DAG/PE"/>
</dbReference>
<feature type="domain" description="Phorbol-ester/DAG-type" evidence="4">
    <location>
        <begin position="287"/>
        <end position="337"/>
    </location>
</feature>
<feature type="domain" description="Phorbol-ester/DAG-type" evidence="4">
    <location>
        <begin position="1"/>
        <end position="38"/>
    </location>
</feature>
<dbReference type="InterPro" id="IPR053192">
    <property type="entry name" value="Vacuole_Formation_Reg"/>
</dbReference>
<dbReference type="AlphaFoldDB" id="A0ABD3AS04"/>
<dbReference type="InterPro" id="IPR004146">
    <property type="entry name" value="DC1"/>
</dbReference>
<keyword evidence="3" id="KW-0862">Zinc</keyword>
<keyword evidence="1" id="KW-0479">Metal-binding</keyword>
<dbReference type="Pfam" id="PF03107">
    <property type="entry name" value="C1_2"/>
    <property type="match status" value="3"/>
</dbReference>
<dbReference type="PROSITE" id="PS50081">
    <property type="entry name" value="ZF_DAG_PE_2"/>
    <property type="match status" value="3"/>
</dbReference>
<evidence type="ECO:0000256" key="3">
    <source>
        <dbReference type="ARBA" id="ARBA00022833"/>
    </source>
</evidence>
<keyword evidence="2" id="KW-0677">Repeat</keyword>
<gene>
    <name evidence="5" type="ORF">ACH5RR_007466</name>
</gene>
<sequence>MCNICSQDVMMKYWSYQCPDCNYVAHVDCGIMLKERTCCDDGCFIVHESCGNLPYKLRHILHPRHPLLLHERVPYLNGVFRCIACANLCNGFAYICGKCTFTLDVGCGTLKNPFEHEAHEHLLTFGAETTSQECKACGHDCVGYFTLGCKNCDYSLHIDCALAPKVIWNDCHRHPFTLTYFPIQEDDDENVQDDNKPDKAIYLMSHDDNGDISLKDKMVMKLKQDSHHHFLTLIYVAVSNSNKKKESICFLCKLSLSGPSYHCQTCQFYLHKLCAEAPKSLCCPNLEHTSTLTQLDWPNNIFRCKLCRRFGENLGFICDSCKYKVHVHCAIDISSKESESKSELELLDCDSE</sequence>
<proteinExistence type="predicted"/>
<evidence type="ECO:0000313" key="6">
    <source>
        <dbReference type="Proteomes" id="UP001630127"/>
    </source>
</evidence>